<reference evidence="10 11" key="1">
    <citation type="submission" date="2019-01" db="EMBL/GenBank/DDBJ databases">
        <title>Mucilaginibacter antarcticum sp. nov., isolated from antarctic soil.</title>
        <authorList>
            <person name="Yan Y.-Q."/>
            <person name="Du Z.-J."/>
        </authorList>
    </citation>
    <scope>NUCLEOTIDE SEQUENCE [LARGE SCALE GENOMIC DNA]</scope>
    <source>
        <strain evidence="10 11">F01003</strain>
    </source>
</reference>
<dbReference type="Pfam" id="PF01431">
    <property type="entry name" value="Peptidase_M13"/>
    <property type="match status" value="1"/>
</dbReference>
<comment type="cofactor">
    <cofactor evidence="1">
        <name>Zn(2+)</name>
        <dbReference type="ChEBI" id="CHEBI:29105"/>
    </cofactor>
</comment>
<dbReference type="GO" id="GO:0046872">
    <property type="term" value="F:metal ion binding"/>
    <property type="evidence" value="ECO:0007669"/>
    <property type="project" value="UniProtKB-KW"/>
</dbReference>
<dbReference type="Gene3D" id="3.40.390.10">
    <property type="entry name" value="Collagenase (Catalytic Domain)"/>
    <property type="match status" value="1"/>
</dbReference>
<evidence type="ECO:0000313" key="11">
    <source>
        <dbReference type="Proteomes" id="UP000286701"/>
    </source>
</evidence>
<comment type="caution">
    <text evidence="10">The sequence shown here is derived from an EMBL/GenBank/DDBJ whole genome shotgun (WGS) entry which is preliminary data.</text>
</comment>
<keyword evidence="7" id="KW-0482">Metalloprotease</keyword>
<dbReference type="PROSITE" id="PS51885">
    <property type="entry name" value="NEPRILYSIN"/>
    <property type="match status" value="1"/>
</dbReference>
<evidence type="ECO:0000259" key="9">
    <source>
        <dbReference type="Pfam" id="PF05649"/>
    </source>
</evidence>
<dbReference type="InterPro" id="IPR000718">
    <property type="entry name" value="Peptidase_M13"/>
</dbReference>
<dbReference type="InterPro" id="IPR042089">
    <property type="entry name" value="Peptidase_M13_dom_2"/>
</dbReference>
<keyword evidence="6" id="KW-0862">Zinc</keyword>
<evidence type="ECO:0000256" key="6">
    <source>
        <dbReference type="ARBA" id="ARBA00022833"/>
    </source>
</evidence>
<dbReference type="AlphaFoldDB" id="A0A3S4Y2K5"/>
<dbReference type="Gene3D" id="1.10.1380.10">
    <property type="entry name" value="Neutral endopeptidase , domain2"/>
    <property type="match status" value="1"/>
</dbReference>
<dbReference type="EMBL" id="SBIW01000030">
    <property type="protein sequence ID" value="RWY46237.1"/>
    <property type="molecule type" value="Genomic_DNA"/>
</dbReference>
<dbReference type="Pfam" id="PF05649">
    <property type="entry name" value="Peptidase_M13_N"/>
    <property type="match status" value="1"/>
</dbReference>
<dbReference type="PRINTS" id="PR00786">
    <property type="entry name" value="NEPRILYSIN"/>
</dbReference>
<accession>A0A3S4Y2K5</accession>
<dbReference type="PROSITE" id="PS51257">
    <property type="entry name" value="PROKAR_LIPOPROTEIN"/>
    <property type="match status" value="1"/>
</dbReference>
<protein>
    <submittedName>
        <fullName evidence="10">M13 family peptidase</fullName>
    </submittedName>
</protein>
<dbReference type="PANTHER" id="PTHR11733">
    <property type="entry name" value="ZINC METALLOPROTEASE FAMILY M13 NEPRILYSIN-RELATED"/>
    <property type="match status" value="1"/>
</dbReference>
<dbReference type="InterPro" id="IPR018497">
    <property type="entry name" value="Peptidase_M13_C"/>
</dbReference>
<evidence type="ECO:0000259" key="8">
    <source>
        <dbReference type="Pfam" id="PF01431"/>
    </source>
</evidence>
<dbReference type="RefSeq" id="WP_128536352.1">
    <property type="nucleotide sequence ID" value="NZ_SBIW01000030.1"/>
</dbReference>
<dbReference type="InterPro" id="IPR008753">
    <property type="entry name" value="Peptidase_M13_N"/>
</dbReference>
<keyword evidence="11" id="KW-1185">Reference proteome</keyword>
<comment type="similarity">
    <text evidence="2">Belongs to the peptidase M13 family.</text>
</comment>
<dbReference type="OrthoDB" id="9775677at2"/>
<dbReference type="GO" id="GO:0016485">
    <property type="term" value="P:protein processing"/>
    <property type="evidence" value="ECO:0007669"/>
    <property type="project" value="TreeGrafter"/>
</dbReference>
<keyword evidence="4" id="KW-0479">Metal-binding</keyword>
<gene>
    <name evidence="10" type="ORF">EPL05_23090</name>
</gene>
<feature type="domain" description="Peptidase M13 C-terminal" evidence="8">
    <location>
        <begin position="482"/>
        <end position="684"/>
    </location>
</feature>
<dbReference type="Proteomes" id="UP000286701">
    <property type="component" value="Unassembled WGS sequence"/>
</dbReference>
<name>A0A3S4Y2K5_9SPHI</name>
<keyword evidence="3" id="KW-0645">Protease</keyword>
<proteinExistence type="inferred from homology"/>
<evidence type="ECO:0000313" key="10">
    <source>
        <dbReference type="EMBL" id="RWY46237.1"/>
    </source>
</evidence>
<evidence type="ECO:0000256" key="1">
    <source>
        <dbReference type="ARBA" id="ARBA00001947"/>
    </source>
</evidence>
<dbReference type="SUPFAM" id="SSF55486">
    <property type="entry name" value="Metalloproteases ('zincins'), catalytic domain"/>
    <property type="match status" value="1"/>
</dbReference>
<evidence type="ECO:0000256" key="4">
    <source>
        <dbReference type="ARBA" id="ARBA00022723"/>
    </source>
</evidence>
<dbReference type="GO" id="GO:0005886">
    <property type="term" value="C:plasma membrane"/>
    <property type="evidence" value="ECO:0007669"/>
    <property type="project" value="TreeGrafter"/>
</dbReference>
<evidence type="ECO:0000256" key="3">
    <source>
        <dbReference type="ARBA" id="ARBA00022670"/>
    </source>
</evidence>
<dbReference type="GO" id="GO:0004222">
    <property type="term" value="F:metalloendopeptidase activity"/>
    <property type="evidence" value="ECO:0007669"/>
    <property type="project" value="InterPro"/>
</dbReference>
<dbReference type="PANTHER" id="PTHR11733:SF167">
    <property type="entry name" value="FI17812P1-RELATED"/>
    <property type="match status" value="1"/>
</dbReference>
<feature type="domain" description="Peptidase M13 N-terminal" evidence="9">
    <location>
        <begin position="50"/>
        <end position="430"/>
    </location>
</feature>
<sequence>MDKKTNIRIITTLATAALLLGACKNSGDDKSKLYAENDRVFKNIDATAKPGDDFFLYASGKWLKENPIPAAYSAWGIGNVVQDDLREKLKKINEDALKANAEKGSNTQKIGDFYFSGMDTVNIEKQGIAPLKEELERIDRISDVKSLVAEFAHLGTIGVPNPIGTYVGQDDKNSSKMMLQLYQTGIGLPNRDYYFNSDKHSVEIRTDYQQKHLPILFKLMGMGPAEVSGATAKTYLIEKALADSSRKLEDLRDPYHNYNKMTVAGLGKIAPLVDWKATFEQLGYKNVDTVIVGQPEYYRAVNKALTAFTLADWKSYLKKNLVSDASPYLSKAFDEENFRFFGTQLYGRKEQLPRWKRVLDTENGLMGEVLGQIFVKEYFPEEAKARYVKLVEDMRATFKEHIEKLDWMSPATKEKAYEKLAKVMPKVGYPDKWKDYSSLTVDRSSYAMNVMRGSIFQHNENAEKLGKPVDRTEWGMTPQTYNAYYNPSNNEIVLPAAIFMIPGAKDANIDDAVVYGYAAASTIGHEMTHGFDDQGRQYDAQGNLKAWWTPQDSAKFAQRAQMLIEQFNNYKVGDQHVNGKATLGENIADLGGIVIGLDAFKKTEQYKEGKTINGLTPVQRYFMGYALGWLGHDRPESLASQLLSDVHSPGFMRVNGPFTDVPEFYEAFGIKKGDKMWLDPAKRVKIW</sequence>
<evidence type="ECO:0000256" key="7">
    <source>
        <dbReference type="ARBA" id="ARBA00023049"/>
    </source>
</evidence>
<organism evidence="10 11">
    <name type="scientific">Mucilaginibacter gilvus</name>
    <dbReference type="NCBI Taxonomy" id="2305909"/>
    <lineage>
        <taxon>Bacteria</taxon>
        <taxon>Pseudomonadati</taxon>
        <taxon>Bacteroidota</taxon>
        <taxon>Sphingobacteriia</taxon>
        <taxon>Sphingobacteriales</taxon>
        <taxon>Sphingobacteriaceae</taxon>
        <taxon>Mucilaginibacter</taxon>
    </lineage>
</organism>
<evidence type="ECO:0000256" key="5">
    <source>
        <dbReference type="ARBA" id="ARBA00022801"/>
    </source>
</evidence>
<keyword evidence="5" id="KW-0378">Hydrolase</keyword>
<evidence type="ECO:0000256" key="2">
    <source>
        <dbReference type="ARBA" id="ARBA00007357"/>
    </source>
</evidence>
<dbReference type="InterPro" id="IPR024079">
    <property type="entry name" value="MetalloPept_cat_dom_sf"/>
</dbReference>
<dbReference type="CDD" id="cd08662">
    <property type="entry name" value="M13"/>
    <property type="match status" value="1"/>
</dbReference>